<evidence type="ECO:0000313" key="3">
    <source>
        <dbReference type="Proteomes" id="UP000198711"/>
    </source>
</evidence>
<dbReference type="RefSeq" id="WP_139173823.1">
    <property type="nucleotide sequence ID" value="NZ_FNNO01000002.1"/>
</dbReference>
<sequence>MKRLLLISTTILLLFSFSSCTKTVVVANGGMPVAGSWVLSEASQHTSYGWQLVHTGLENGVFDFYNGGGATYSDATTNMQGSWAMRYTSGGYYDRYGDYYSGSHYAFEIHLRDRYSAGSVDLFFDEAIVSGNTLIATYYNGNYVSRYVFNRY</sequence>
<feature type="chain" id="PRO_5036465935" description="Lipocalin-like domain-containing protein" evidence="1">
    <location>
        <begin position="22"/>
        <end position="152"/>
    </location>
</feature>
<dbReference type="EMBL" id="FNNO01000002">
    <property type="protein sequence ID" value="SDW33512.1"/>
    <property type="molecule type" value="Genomic_DNA"/>
</dbReference>
<name>A0A8X8LCK3_9BACT</name>
<dbReference type="Proteomes" id="UP000198711">
    <property type="component" value="Unassembled WGS sequence"/>
</dbReference>
<keyword evidence="1" id="KW-0732">Signal</keyword>
<proteinExistence type="predicted"/>
<protein>
    <recommendedName>
        <fullName evidence="4">Lipocalin-like domain-containing protein</fullName>
    </recommendedName>
</protein>
<evidence type="ECO:0000313" key="2">
    <source>
        <dbReference type="EMBL" id="SDW33512.1"/>
    </source>
</evidence>
<dbReference type="PROSITE" id="PS51257">
    <property type="entry name" value="PROKAR_LIPOPROTEIN"/>
    <property type="match status" value="1"/>
</dbReference>
<evidence type="ECO:0008006" key="4">
    <source>
        <dbReference type="Google" id="ProtNLM"/>
    </source>
</evidence>
<comment type="caution">
    <text evidence="2">The sequence shown here is derived from an EMBL/GenBank/DDBJ whole genome shotgun (WGS) entry which is preliminary data.</text>
</comment>
<accession>A0A8X8LCK3</accession>
<organism evidence="2 3">
    <name type="scientific">Hydrobacter penzbergensis</name>
    <dbReference type="NCBI Taxonomy" id="1235997"/>
    <lineage>
        <taxon>Bacteria</taxon>
        <taxon>Pseudomonadati</taxon>
        <taxon>Bacteroidota</taxon>
        <taxon>Chitinophagia</taxon>
        <taxon>Chitinophagales</taxon>
        <taxon>Chitinophagaceae</taxon>
        <taxon>Hydrobacter</taxon>
    </lineage>
</organism>
<evidence type="ECO:0000256" key="1">
    <source>
        <dbReference type="SAM" id="SignalP"/>
    </source>
</evidence>
<reference evidence="2 3" key="1">
    <citation type="submission" date="2016-10" db="EMBL/GenBank/DDBJ databases">
        <authorList>
            <person name="Varghese N."/>
            <person name="Submissions S."/>
        </authorList>
    </citation>
    <scope>NUCLEOTIDE SEQUENCE [LARGE SCALE GENOMIC DNA]</scope>
    <source>
        <strain evidence="2 3">DSM 25353</strain>
    </source>
</reference>
<gene>
    <name evidence="2" type="ORF">SAMN05444410_10221</name>
</gene>
<dbReference type="AlphaFoldDB" id="A0A8X8LCK3"/>
<keyword evidence="3" id="KW-1185">Reference proteome</keyword>
<feature type="signal peptide" evidence="1">
    <location>
        <begin position="1"/>
        <end position="21"/>
    </location>
</feature>